<dbReference type="Pfam" id="PF16755">
    <property type="entry name" value="Beta-prop_NUP159_NUP214"/>
    <property type="match status" value="1"/>
</dbReference>
<accession>A0A8C2XQ74</accession>
<comment type="subcellular location">
    <subcellularLocation>
        <location evidence="1">Nucleus</location>
        <location evidence="1">Nuclear pore complex</location>
    </subcellularLocation>
</comment>
<dbReference type="SUPFAM" id="SSF117289">
    <property type="entry name" value="Nucleoporin domain"/>
    <property type="match status" value="1"/>
</dbReference>
<reference evidence="16" key="2">
    <citation type="submission" date="2025-09" db="UniProtKB">
        <authorList>
            <consortium name="Ensembl"/>
        </authorList>
    </citation>
    <scope>IDENTIFICATION</scope>
</reference>
<feature type="compositionally biased region" description="Acidic residues" evidence="14">
    <location>
        <begin position="937"/>
        <end position="946"/>
    </location>
</feature>
<dbReference type="FunFam" id="2.130.10.10:FF:000142">
    <property type="entry name" value="Nuclear pore complex protein Nup214"/>
    <property type="match status" value="1"/>
</dbReference>
<dbReference type="GO" id="GO:0017056">
    <property type="term" value="F:structural constituent of nuclear pore"/>
    <property type="evidence" value="ECO:0007669"/>
    <property type="project" value="TreeGrafter"/>
</dbReference>
<name>A0A8C2XQ74_CYCLU</name>
<gene>
    <name evidence="16" type="primary">nup214</name>
</gene>
<dbReference type="Proteomes" id="UP000694565">
    <property type="component" value="Unplaced"/>
</dbReference>
<protein>
    <recommendedName>
        <fullName evidence="11">Nuclear pore complex protein Nup214</fullName>
    </recommendedName>
    <alternativeName>
        <fullName evidence="13">214 kDa nucleoporin</fullName>
    </alternativeName>
    <alternativeName>
        <fullName evidence="12">Nucleoporin Nup214</fullName>
    </alternativeName>
</protein>
<keyword evidence="8" id="KW-0539">Nucleus</keyword>
<keyword evidence="5" id="KW-0653">Protein transport</keyword>
<feature type="compositionally biased region" description="Polar residues" evidence="14">
    <location>
        <begin position="1045"/>
        <end position="1057"/>
    </location>
</feature>
<keyword evidence="17" id="KW-1185">Reference proteome</keyword>
<evidence type="ECO:0000259" key="15">
    <source>
        <dbReference type="Pfam" id="PF16755"/>
    </source>
</evidence>
<reference evidence="16" key="1">
    <citation type="submission" date="2025-08" db="UniProtKB">
        <authorList>
            <consortium name="Ensembl"/>
        </authorList>
    </citation>
    <scope>IDENTIFICATION</scope>
</reference>
<evidence type="ECO:0000256" key="7">
    <source>
        <dbReference type="ARBA" id="ARBA00023132"/>
    </source>
</evidence>
<evidence type="ECO:0000313" key="16">
    <source>
        <dbReference type="Ensembl" id="ENSCLMP00005021951.1"/>
    </source>
</evidence>
<feature type="compositionally biased region" description="Low complexity" evidence="14">
    <location>
        <begin position="920"/>
        <end position="932"/>
    </location>
</feature>
<feature type="domain" description="Nucleoporin Nup159/Nup146 N-terminal" evidence="15">
    <location>
        <begin position="34"/>
        <end position="399"/>
    </location>
</feature>
<dbReference type="PANTHER" id="PTHR23193:SF21">
    <property type="entry name" value="NUCLEAR PORE COMPLEX PROTEIN NUP214"/>
    <property type="match status" value="1"/>
</dbReference>
<comment type="function">
    <text evidence="9">Part of the nuclear pore complex. Has a critical role in nucleocytoplasmic transport. May serve as a docking site in the receptor-mediated import of substrates across the nuclear pore complex.</text>
</comment>
<dbReference type="Gene3D" id="2.130.10.10">
    <property type="entry name" value="YVTN repeat-like/Quinoprotein amine dehydrogenase"/>
    <property type="match status" value="1"/>
</dbReference>
<evidence type="ECO:0000256" key="13">
    <source>
        <dbReference type="ARBA" id="ARBA00083901"/>
    </source>
</evidence>
<evidence type="ECO:0000256" key="3">
    <source>
        <dbReference type="ARBA" id="ARBA00022737"/>
    </source>
</evidence>
<dbReference type="InterPro" id="IPR015943">
    <property type="entry name" value="WD40/YVTN_repeat-like_dom_sf"/>
</dbReference>
<evidence type="ECO:0000256" key="9">
    <source>
        <dbReference type="ARBA" id="ARBA00055090"/>
    </source>
</evidence>
<dbReference type="AlphaFoldDB" id="A0A8C2XQ74"/>
<dbReference type="GO" id="GO:0005643">
    <property type="term" value="C:nuclear pore"/>
    <property type="evidence" value="ECO:0007669"/>
    <property type="project" value="UniProtKB-SubCell"/>
</dbReference>
<organism evidence="16 17">
    <name type="scientific">Cyclopterus lumpus</name>
    <name type="common">Lumpsucker</name>
    <dbReference type="NCBI Taxonomy" id="8103"/>
    <lineage>
        <taxon>Eukaryota</taxon>
        <taxon>Metazoa</taxon>
        <taxon>Chordata</taxon>
        <taxon>Craniata</taxon>
        <taxon>Vertebrata</taxon>
        <taxon>Euteleostomi</taxon>
        <taxon>Actinopterygii</taxon>
        <taxon>Neopterygii</taxon>
        <taxon>Teleostei</taxon>
        <taxon>Neoteleostei</taxon>
        <taxon>Acanthomorphata</taxon>
        <taxon>Eupercaria</taxon>
        <taxon>Perciformes</taxon>
        <taxon>Cottioidei</taxon>
        <taxon>Cottales</taxon>
        <taxon>Cyclopteridae</taxon>
        <taxon>Cyclopterus</taxon>
    </lineage>
</organism>
<keyword evidence="6" id="KW-0811">Translocation</keyword>
<evidence type="ECO:0000256" key="8">
    <source>
        <dbReference type="ARBA" id="ARBA00023242"/>
    </source>
</evidence>
<feature type="region of interest" description="Disordered" evidence="14">
    <location>
        <begin position="1045"/>
        <end position="1064"/>
    </location>
</feature>
<evidence type="ECO:0000256" key="6">
    <source>
        <dbReference type="ARBA" id="ARBA00023010"/>
    </source>
</evidence>
<evidence type="ECO:0000256" key="10">
    <source>
        <dbReference type="ARBA" id="ARBA00063892"/>
    </source>
</evidence>
<dbReference type="GO" id="GO:0006406">
    <property type="term" value="P:mRNA export from nucleus"/>
    <property type="evidence" value="ECO:0007669"/>
    <property type="project" value="UniProtKB-ARBA"/>
</dbReference>
<dbReference type="GeneTree" id="ENSGT00940000153253"/>
<proteinExistence type="predicted"/>
<evidence type="ECO:0000313" key="17">
    <source>
        <dbReference type="Proteomes" id="UP000694565"/>
    </source>
</evidence>
<keyword evidence="7" id="KW-0906">Nuclear pore complex</keyword>
<dbReference type="GO" id="GO:0008139">
    <property type="term" value="F:nuclear localization sequence binding"/>
    <property type="evidence" value="ECO:0007669"/>
    <property type="project" value="TreeGrafter"/>
</dbReference>
<evidence type="ECO:0000256" key="2">
    <source>
        <dbReference type="ARBA" id="ARBA00022448"/>
    </source>
</evidence>
<keyword evidence="4" id="KW-0509">mRNA transport</keyword>
<evidence type="ECO:0000256" key="5">
    <source>
        <dbReference type="ARBA" id="ARBA00022927"/>
    </source>
</evidence>
<feature type="region of interest" description="Disordered" evidence="14">
    <location>
        <begin position="920"/>
        <end position="948"/>
    </location>
</feature>
<keyword evidence="3" id="KW-0677">Repeat</keyword>
<evidence type="ECO:0000256" key="11">
    <source>
        <dbReference type="ARBA" id="ARBA00068360"/>
    </source>
</evidence>
<evidence type="ECO:0000256" key="14">
    <source>
        <dbReference type="SAM" id="MobiDB-lite"/>
    </source>
</evidence>
<evidence type="ECO:0000256" key="4">
    <source>
        <dbReference type="ARBA" id="ARBA00022816"/>
    </source>
</evidence>
<dbReference type="Ensembl" id="ENSCLMT00005023024.1">
    <property type="protein sequence ID" value="ENSCLMP00005021951.1"/>
    <property type="gene ID" value="ENSCLMG00005010905.1"/>
</dbReference>
<evidence type="ECO:0000256" key="12">
    <source>
        <dbReference type="ARBA" id="ARBA00077390"/>
    </source>
</evidence>
<evidence type="ECO:0000256" key="1">
    <source>
        <dbReference type="ARBA" id="ARBA00004567"/>
    </source>
</evidence>
<sequence length="1064" mass="115866">MSDDTDSPPEREMKDFQFRQMKKTRVFDPAEDLPRERSSLLTISNKFGLTFVGLDRTFKVYQTQDILSADTFDGKANEIGVTTLLSLAEVTVDLALHHLALSSDELTLSVCGMSEGAGLFLTFYDVRIFVNKSRPQKLPFASLLPAVPPGTVVQDLKWNPGHASVLAVCLSDGRMMILDVTDSVKVYAELPASSGITCICWSPKGKQVAAGKMNSSVSQYTPALEEKKIIPCPHFYTSDQPVKVLDVLWLRTFVFAVVYAAADGSLETPPELVLISLPKKDERVETKYLNFSDTVYGSCTERQHHYFLNHVEDWDLVFAASAASIEVSVIAARQEDKIWELWILEDASRAELPVTETNEDTLPLGLAIDYTSQHEIHITEEKTLPPAPTMLMLSTEGILCPFALLNLNPGVKQLISAPTVLSLEGERLPKPGKRASDKLIYFLFTGSLAPQPPKLAATFPSALATFPNLGFTSAVASTPLAPAASSSAAPFSMVPTAPATSMASSSGFSFSVPTTCATSAPPPFSMAVPTPFGSGSLGFSFASKPPPSDTPSAFSFTPSIKPSAVAAPVPAPTPQSVATASPSTVKLNLNESTPATVVQKPAHAAQGRVQTPQVLSAAVGVKTMEKQFQQKKDSDPIMAGILEEIAHFQKELDDLKARSARADFKVGTIEEMKALRKESEDLHIFTLEIKETTESLHGDIGTLKTTLLEGFAGAEEAKAQSELSRDKNYRQLLYKKSLDPRSEDQLKEIRRLYQYVTFAVEDVNDVLDVEWEKHLEKKKKQKHMAVPGREGLFTTLANNLYIINQQKNKLDQLIKQLTSLRLYNKTTPPTINHSTATETSAGLESELESLRVALLKARLDTTPLKTKSKSPAVKISPVKQSQLRNFLSKGQMPPVRSTAPANLSRSAFLSPKYYEDLDDVSSTSSLSQSLEPRPADLEEEEEEELLPEPIPLMAIPPALSNPRHSTVVRTPSIHPGFGAIQSTPKIHSLPNTIPTNKINLCGAESTALATKTVKHGAPPNERAIPVTIPAQQAAATAALRRQMANQKTGRGSMTLTGETDFHTK</sequence>
<dbReference type="PANTHER" id="PTHR23193">
    <property type="entry name" value="NUCLEAR PORE COMPLEX PROTEIN NUP"/>
    <property type="match status" value="1"/>
</dbReference>
<comment type="subunit">
    <text evidence="10">Homodimer. Part of the nuclear pore complex (NPC). Interacts with NUP88. Interacts with ZFP36; this interaction increases upon lipopolysaccharide (LPS) stimulation. Interacts with DDX19. Interacts with XPO1. Interacts with XPO5.</text>
</comment>
<dbReference type="GO" id="GO:0006606">
    <property type="term" value="P:protein import into nucleus"/>
    <property type="evidence" value="ECO:0007669"/>
    <property type="project" value="TreeGrafter"/>
</dbReference>
<keyword evidence="2" id="KW-0813">Transport</keyword>
<dbReference type="InterPro" id="IPR026054">
    <property type="entry name" value="Nucleoporin"/>
</dbReference>
<dbReference type="InterPro" id="IPR039462">
    <property type="entry name" value="Nup159/Nup146_N"/>
</dbReference>